<evidence type="ECO:0000313" key="3">
    <source>
        <dbReference type="Proteomes" id="UP000325081"/>
    </source>
</evidence>
<feature type="region of interest" description="Disordered" evidence="1">
    <location>
        <begin position="49"/>
        <end position="75"/>
    </location>
</feature>
<organism evidence="2 3">
    <name type="scientific">Striga asiatica</name>
    <name type="common">Asiatic witchweed</name>
    <name type="synonym">Buchnera asiatica</name>
    <dbReference type="NCBI Taxonomy" id="4170"/>
    <lineage>
        <taxon>Eukaryota</taxon>
        <taxon>Viridiplantae</taxon>
        <taxon>Streptophyta</taxon>
        <taxon>Embryophyta</taxon>
        <taxon>Tracheophyta</taxon>
        <taxon>Spermatophyta</taxon>
        <taxon>Magnoliopsida</taxon>
        <taxon>eudicotyledons</taxon>
        <taxon>Gunneridae</taxon>
        <taxon>Pentapetalae</taxon>
        <taxon>asterids</taxon>
        <taxon>lamiids</taxon>
        <taxon>Lamiales</taxon>
        <taxon>Orobanchaceae</taxon>
        <taxon>Buchnereae</taxon>
        <taxon>Striga</taxon>
    </lineage>
</organism>
<reference evidence="3" key="1">
    <citation type="journal article" date="2019" name="Curr. Biol.">
        <title>Genome Sequence of Striga asiatica Provides Insight into the Evolution of Plant Parasitism.</title>
        <authorList>
            <person name="Yoshida S."/>
            <person name="Kim S."/>
            <person name="Wafula E.K."/>
            <person name="Tanskanen J."/>
            <person name="Kim Y.M."/>
            <person name="Honaas L."/>
            <person name="Yang Z."/>
            <person name="Spallek T."/>
            <person name="Conn C.E."/>
            <person name="Ichihashi Y."/>
            <person name="Cheong K."/>
            <person name="Cui S."/>
            <person name="Der J.P."/>
            <person name="Gundlach H."/>
            <person name="Jiao Y."/>
            <person name="Hori C."/>
            <person name="Ishida J.K."/>
            <person name="Kasahara H."/>
            <person name="Kiba T."/>
            <person name="Kim M.S."/>
            <person name="Koo N."/>
            <person name="Laohavisit A."/>
            <person name="Lee Y.H."/>
            <person name="Lumba S."/>
            <person name="McCourt P."/>
            <person name="Mortimer J.C."/>
            <person name="Mutuku J.M."/>
            <person name="Nomura T."/>
            <person name="Sasaki-Sekimoto Y."/>
            <person name="Seto Y."/>
            <person name="Wang Y."/>
            <person name="Wakatake T."/>
            <person name="Sakakibara H."/>
            <person name="Demura T."/>
            <person name="Yamaguchi S."/>
            <person name="Yoneyama K."/>
            <person name="Manabe R.I."/>
            <person name="Nelson D.C."/>
            <person name="Schulman A.H."/>
            <person name="Timko M.P."/>
            <person name="dePamphilis C.W."/>
            <person name="Choi D."/>
            <person name="Shirasu K."/>
        </authorList>
    </citation>
    <scope>NUCLEOTIDE SEQUENCE [LARGE SCALE GENOMIC DNA]</scope>
    <source>
        <strain evidence="3">cv. UVA1</strain>
    </source>
</reference>
<comment type="caution">
    <text evidence="2">The sequence shown here is derived from an EMBL/GenBank/DDBJ whole genome shotgun (WGS) entry which is preliminary data.</text>
</comment>
<gene>
    <name evidence="2" type="ORF">STAS_14767</name>
</gene>
<proteinExistence type="predicted"/>
<protein>
    <submittedName>
        <fullName evidence="2">Shikimate dehydrogenase</fullName>
    </submittedName>
</protein>
<feature type="compositionally biased region" description="Polar residues" evidence="1">
    <location>
        <begin position="49"/>
        <end position="62"/>
    </location>
</feature>
<dbReference type="EMBL" id="BKCP01005461">
    <property type="protein sequence ID" value="GER38302.1"/>
    <property type="molecule type" value="Genomic_DNA"/>
</dbReference>
<sequence length="161" mass="18179">MQFPSPVQRLKCSLTTSHHQVEQARRKITSLDNLLVRLQLHPVARSLLSTPPQQHNKYSSNETIKKNRNSRAASIRPKETEPMALAFQPFQRRDKTGRPIHCSSGVTAPFKESKYEKNSRTVAAKERNAMITLTGARREPPFGDSSGGYGTTRDMFFAILI</sequence>
<dbReference type="Proteomes" id="UP000325081">
    <property type="component" value="Unassembled WGS sequence"/>
</dbReference>
<dbReference type="AlphaFoldDB" id="A0A5A7Q0F7"/>
<evidence type="ECO:0000313" key="2">
    <source>
        <dbReference type="EMBL" id="GER38302.1"/>
    </source>
</evidence>
<name>A0A5A7Q0F7_STRAF</name>
<evidence type="ECO:0000256" key="1">
    <source>
        <dbReference type="SAM" id="MobiDB-lite"/>
    </source>
</evidence>
<keyword evidence="3" id="KW-1185">Reference proteome</keyword>
<accession>A0A5A7Q0F7</accession>